<evidence type="ECO:0000313" key="5">
    <source>
        <dbReference type="Proteomes" id="UP000030693"/>
    </source>
</evidence>
<dbReference type="GO" id="GO:0061657">
    <property type="term" value="F:UFM1 conjugating enzyme activity"/>
    <property type="evidence" value="ECO:0007669"/>
    <property type="project" value="InterPro"/>
</dbReference>
<keyword evidence="3" id="KW-0833">Ubl conjugation pathway</keyword>
<dbReference type="SUPFAM" id="SSF54495">
    <property type="entry name" value="UBC-like"/>
    <property type="match status" value="1"/>
</dbReference>
<evidence type="ECO:0000256" key="2">
    <source>
        <dbReference type="ARBA" id="ARBA00013306"/>
    </source>
</evidence>
<keyword evidence="5" id="KW-1185">Reference proteome</keyword>
<evidence type="ECO:0000256" key="3">
    <source>
        <dbReference type="ARBA" id="ARBA00022786"/>
    </source>
</evidence>
<dbReference type="OMA" id="LWQKNVP"/>
<evidence type="ECO:0000256" key="1">
    <source>
        <dbReference type="ARBA" id="ARBA00008451"/>
    </source>
</evidence>
<proteinExistence type="inferred from homology"/>
<sequence>MIDSQTKKEVEKVSLLTSRAGPLELDQWPNRLAEEYQSLIQLVNFNKESDADFFSIEANEAGTIWTGTAWHIHNSVRYSFAIELVLSISYPFSPPEIRIPELDGLSVKMYRNGLICTSSHFEPLWRKNAPKFGIAHALTLGLKPWLSVEIPLLVEEGKITPK</sequence>
<dbReference type="PANTHER" id="PTHR12921">
    <property type="entry name" value="UBIQUITIN-FOLD MODIFIER-CONJUGATING ENZYME 1"/>
    <property type="match status" value="1"/>
</dbReference>
<evidence type="ECO:0000313" key="4">
    <source>
        <dbReference type="EMBL" id="KCV70331.1"/>
    </source>
</evidence>
<dbReference type="GO" id="GO:0005737">
    <property type="term" value="C:cytoplasm"/>
    <property type="evidence" value="ECO:0007669"/>
    <property type="project" value="TreeGrafter"/>
</dbReference>
<dbReference type="STRING" id="691883.A0A058Z880"/>
<dbReference type="OrthoDB" id="10256182at2759"/>
<dbReference type="eggNOG" id="KOG3357">
    <property type="taxonomic scope" value="Eukaryota"/>
</dbReference>
<comment type="similarity">
    <text evidence="1">Belongs to the ubiquitin-conjugating enzyme family. UFC1 subfamily.</text>
</comment>
<dbReference type="CDD" id="cd11686">
    <property type="entry name" value="UBCc_UFC1"/>
    <property type="match status" value="1"/>
</dbReference>
<dbReference type="RefSeq" id="XP_009494847.1">
    <property type="nucleotide sequence ID" value="XM_009496572.1"/>
</dbReference>
<dbReference type="EMBL" id="KB932204">
    <property type="protein sequence ID" value="KCV70331.1"/>
    <property type="molecule type" value="Genomic_DNA"/>
</dbReference>
<dbReference type="PANTHER" id="PTHR12921:SF0">
    <property type="entry name" value="UBIQUITIN-FOLD MODIFIER-CONJUGATING ENZYME 1"/>
    <property type="match status" value="1"/>
</dbReference>
<dbReference type="GO" id="GO:1990592">
    <property type="term" value="P:protein K69-linked ufmylation"/>
    <property type="evidence" value="ECO:0007669"/>
    <property type="project" value="TreeGrafter"/>
</dbReference>
<dbReference type="Pfam" id="PF08694">
    <property type="entry name" value="UFC1"/>
    <property type="match status" value="1"/>
</dbReference>
<dbReference type="GeneID" id="20527383"/>
<dbReference type="InterPro" id="IPR014806">
    <property type="entry name" value="Ufc1"/>
</dbReference>
<dbReference type="InterPro" id="IPR016135">
    <property type="entry name" value="UBQ-conjugating_enzyme/RWD"/>
</dbReference>
<reference evidence="4" key="1">
    <citation type="submission" date="2013-04" db="EMBL/GenBank/DDBJ databases">
        <title>The Genome Sequence of Fonticula alba ATCC 38817.</title>
        <authorList>
            <consortium name="The Broad Institute Genomics Platform"/>
            <person name="Russ C."/>
            <person name="Cuomo C."/>
            <person name="Burger G."/>
            <person name="Gray M.W."/>
            <person name="Holland P.W.H."/>
            <person name="King N."/>
            <person name="Lang F.B.F."/>
            <person name="Roger A.J."/>
            <person name="Ruiz-Trillo I."/>
            <person name="Brown M."/>
            <person name="Walker B."/>
            <person name="Young S."/>
            <person name="Zeng Q."/>
            <person name="Gargeya S."/>
            <person name="Fitzgerald M."/>
            <person name="Haas B."/>
            <person name="Abouelleil A."/>
            <person name="Allen A.W."/>
            <person name="Alvarado L."/>
            <person name="Arachchi H.M."/>
            <person name="Berlin A.M."/>
            <person name="Chapman S.B."/>
            <person name="Gainer-Dewar J."/>
            <person name="Goldberg J."/>
            <person name="Griggs A."/>
            <person name="Gujja S."/>
            <person name="Hansen M."/>
            <person name="Howarth C."/>
            <person name="Imamovic A."/>
            <person name="Ireland A."/>
            <person name="Larimer J."/>
            <person name="McCowan C."/>
            <person name="Murphy C."/>
            <person name="Pearson M."/>
            <person name="Poon T.W."/>
            <person name="Priest M."/>
            <person name="Roberts A."/>
            <person name="Saif S."/>
            <person name="Shea T."/>
            <person name="Sisk P."/>
            <person name="Sykes S."/>
            <person name="Wortman J."/>
            <person name="Nusbaum C."/>
            <person name="Birren B."/>
        </authorList>
    </citation>
    <scope>NUCLEOTIDE SEQUENCE [LARGE SCALE GENOMIC DNA]</scope>
    <source>
        <strain evidence="4">ATCC 38817</strain>
    </source>
</reference>
<accession>A0A058Z880</accession>
<protein>
    <recommendedName>
        <fullName evidence="2">Ubiquitin-fold modifier-conjugating enzyme 1</fullName>
    </recommendedName>
</protein>
<dbReference type="Proteomes" id="UP000030693">
    <property type="component" value="Unassembled WGS sequence"/>
</dbReference>
<dbReference type="Gene3D" id="3.10.110.10">
    <property type="entry name" value="Ubiquitin Conjugating Enzyme"/>
    <property type="match status" value="1"/>
</dbReference>
<name>A0A058Z880_FONAL</name>
<dbReference type="AlphaFoldDB" id="A0A058Z880"/>
<organism evidence="4">
    <name type="scientific">Fonticula alba</name>
    <name type="common">Slime mold</name>
    <dbReference type="NCBI Taxonomy" id="691883"/>
    <lineage>
        <taxon>Eukaryota</taxon>
        <taxon>Rotosphaerida</taxon>
        <taxon>Fonticulaceae</taxon>
        <taxon>Fonticula</taxon>
    </lineage>
</organism>
<gene>
    <name evidence="4" type="ORF">H696_02658</name>
</gene>